<feature type="transmembrane region" description="Helical" evidence="1">
    <location>
        <begin position="16"/>
        <end position="34"/>
    </location>
</feature>
<reference evidence="2 3" key="1">
    <citation type="journal article" date="2019" name="Int. J. Syst. Evol. Microbiol.">
        <title>The Global Catalogue of Microorganisms (GCM) 10K type strain sequencing project: providing services to taxonomists for standard genome sequencing and annotation.</title>
        <authorList>
            <consortium name="The Broad Institute Genomics Platform"/>
            <consortium name="The Broad Institute Genome Sequencing Center for Infectious Disease"/>
            <person name="Wu L."/>
            <person name="Ma J."/>
        </authorList>
    </citation>
    <scope>NUCLEOTIDE SEQUENCE [LARGE SCALE GENOMIC DNA]</scope>
    <source>
        <strain evidence="2 3">CGMCC 1.12237</strain>
    </source>
</reference>
<accession>A0ABD5RDQ0</accession>
<feature type="transmembrane region" description="Helical" evidence="1">
    <location>
        <begin position="40"/>
        <end position="63"/>
    </location>
</feature>
<gene>
    <name evidence="2" type="ORF">ACFPJ5_14430</name>
</gene>
<protein>
    <submittedName>
        <fullName evidence="2">Uncharacterized protein</fullName>
    </submittedName>
</protein>
<keyword evidence="1" id="KW-1133">Transmembrane helix</keyword>
<keyword evidence="1" id="KW-0812">Transmembrane</keyword>
<dbReference type="Proteomes" id="UP001596201">
    <property type="component" value="Unassembled WGS sequence"/>
</dbReference>
<evidence type="ECO:0000313" key="3">
    <source>
        <dbReference type="Proteomes" id="UP001596201"/>
    </source>
</evidence>
<feature type="transmembrane region" description="Helical" evidence="1">
    <location>
        <begin position="75"/>
        <end position="93"/>
    </location>
</feature>
<dbReference type="RefSeq" id="WP_227230362.1">
    <property type="nucleotide sequence ID" value="NZ_JAJCVJ010000002.1"/>
</dbReference>
<proteinExistence type="predicted"/>
<feature type="transmembrane region" description="Helical" evidence="1">
    <location>
        <begin position="99"/>
        <end position="123"/>
    </location>
</feature>
<evidence type="ECO:0000256" key="1">
    <source>
        <dbReference type="SAM" id="Phobius"/>
    </source>
</evidence>
<sequence>MSRWSVWSPDGHPTRLDLAFGVIAGATAVVSLLTVASTHWLWFLAGVLVFGLAVGPASATGVAERVGTWFRGIGVVGRALVIASVVAVAWGSVQLVPGIGAPLTAFGSGGLLAVAVVVGIEYLR</sequence>
<keyword evidence="3" id="KW-1185">Reference proteome</keyword>
<keyword evidence="1" id="KW-0472">Membrane</keyword>
<name>A0ABD5RDQ0_9EURY</name>
<organism evidence="2 3">
    <name type="scientific">Salinirubrum litoreum</name>
    <dbReference type="NCBI Taxonomy" id="1126234"/>
    <lineage>
        <taxon>Archaea</taxon>
        <taxon>Methanobacteriati</taxon>
        <taxon>Methanobacteriota</taxon>
        <taxon>Stenosarchaea group</taxon>
        <taxon>Halobacteria</taxon>
        <taxon>Halobacteriales</taxon>
        <taxon>Haloferacaceae</taxon>
        <taxon>Salinirubrum</taxon>
    </lineage>
</organism>
<dbReference type="AlphaFoldDB" id="A0ABD5RDQ0"/>
<dbReference type="EMBL" id="JBHSKX010000002">
    <property type="protein sequence ID" value="MFC5368129.1"/>
    <property type="molecule type" value="Genomic_DNA"/>
</dbReference>
<comment type="caution">
    <text evidence="2">The sequence shown here is derived from an EMBL/GenBank/DDBJ whole genome shotgun (WGS) entry which is preliminary data.</text>
</comment>
<evidence type="ECO:0000313" key="2">
    <source>
        <dbReference type="EMBL" id="MFC5368129.1"/>
    </source>
</evidence>